<comment type="caution">
    <text evidence="8">The sequence shown here is derived from an EMBL/GenBank/DDBJ whole genome shotgun (WGS) entry which is preliminary data.</text>
</comment>
<dbReference type="GO" id="GO:0005789">
    <property type="term" value="C:endoplasmic reticulum membrane"/>
    <property type="evidence" value="ECO:0007669"/>
    <property type="project" value="TreeGrafter"/>
</dbReference>
<evidence type="ECO:0000256" key="7">
    <source>
        <dbReference type="SAM" id="Phobius"/>
    </source>
</evidence>
<dbReference type="EMBL" id="CAJVPV010001027">
    <property type="protein sequence ID" value="CAG8483773.1"/>
    <property type="molecule type" value="Genomic_DNA"/>
</dbReference>
<comment type="subcellular location">
    <subcellularLocation>
        <location evidence="1">Membrane</location>
        <topology evidence="1">Multi-pass membrane protein</topology>
    </subcellularLocation>
</comment>
<accession>A0A9N8WDP0</accession>
<dbReference type="OrthoDB" id="29023at2759"/>
<evidence type="ECO:0000256" key="1">
    <source>
        <dbReference type="ARBA" id="ARBA00004141"/>
    </source>
</evidence>
<gene>
    <name evidence="8" type="ORF">AMORRO_LOCUS2436</name>
</gene>
<protein>
    <submittedName>
        <fullName evidence="8">17054_t:CDS:1</fullName>
    </submittedName>
</protein>
<keyword evidence="5 7" id="KW-0472">Membrane</keyword>
<evidence type="ECO:0000313" key="8">
    <source>
        <dbReference type="EMBL" id="CAG8483773.1"/>
    </source>
</evidence>
<dbReference type="PANTHER" id="PTHR13317">
    <property type="entry name" value="TRANSMEMBRANE ANTERIOR POSTERIOR TRANSFORMATION PROTEIN 1 HOMOLOG"/>
    <property type="match status" value="1"/>
</dbReference>
<evidence type="ECO:0000256" key="5">
    <source>
        <dbReference type="ARBA" id="ARBA00023136"/>
    </source>
</evidence>
<feature type="transmembrane region" description="Helical" evidence="7">
    <location>
        <begin position="354"/>
        <end position="378"/>
    </location>
</feature>
<comment type="similarity">
    <text evidence="2">Belongs to the TAPT1 family.</text>
</comment>
<reference evidence="8" key="1">
    <citation type="submission" date="2021-06" db="EMBL/GenBank/DDBJ databases">
        <authorList>
            <person name="Kallberg Y."/>
            <person name="Tangrot J."/>
            <person name="Rosling A."/>
        </authorList>
    </citation>
    <scope>NUCLEOTIDE SEQUENCE</scope>
    <source>
        <strain evidence="8">CL551</strain>
    </source>
</reference>
<dbReference type="Pfam" id="PF05346">
    <property type="entry name" value="DUF747"/>
    <property type="match status" value="1"/>
</dbReference>
<feature type="transmembrane region" description="Helical" evidence="7">
    <location>
        <begin position="490"/>
        <end position="516"/>
    </location>
</feature>
<proteinExistence type="inferred from homology"/>
<keyword evidence="4 7" id="KW-1133">Transmembrane helix</keyword>
<sequence length="586" mass="67142">MHKSLPFMKFEENEVLPQNSDLLENKPKFELASTEETPAPVNSETFIPEKLKSSETKPRDVKPVSTIPSTSPAVPLFTLWDYFRDELFSCDFDSLQELKRERVTNFLSIPWAIEKLMVFGFFICMDSFLYTFTILPLRIIIAFYYLVTRFFYNFKKKRTTYLNTSQLCDLLKGLLIILVYASLQGVDAAQMYHSIRGQSVIKLYVIFNVLEILDRLCCSFGGDILDSLFSNSTLGSKNSCSSASRHLRPITFFVMAFVSHTIILFYQAITLNVAINSYSNALLTLLLSNQFIEIKGSVFKKFEKENLFQLSCADIVERFNLALFLTVITVRNLIELSGSPTSPSSILPTSFIPLFPAMTTVETLLTPVIIVLVSELLVDWLKHAFITKFNQIRPSIYDRYIDVLSRDLVVGNPTRIRDGMNSSYKPKTFVDQSPIVSRRIGFASLPLACLTMSVVSQTITMISDSLHELEENEHKNVAFTNVVTQSGGVWFLYCVLTFIMLIVLKFFVGINLLGFAHRRYANMELRDAEDRAQALQLQEHENVEKEQKQIRNQLINNPKDDVLWQEKPQITLDNIDRYTLFKSRIP</sequence>
<dbReference type="InterPro" id="IPR008010">
    <property type="entry name" value="Tatp1"/>
</dbReference>
<evidence type="ECO:0000256" key="2">
    <source>
        <dbReference type="ARBA" id="ARBA00008803"/>
    </source>
</evidence>
<feature type="transmembrane region" description="Helical" evidence="7">
    <location>
        <begin position="129"/>
        <end position="147"/>
    </location>
</feature>
<keyword evidence="9" id="KW-1185">Reference proteome</keyword>
<dbReference type="PANTHER" id="PTHR13317:SF4">
    <property type="entry name" value="TRANSMEMBRANE ANTERIOR POSTERIOR TRANSFORMATION PROTEIN 1 HOMOLOG"/>
    <property type="match status" value="1"/>
</dbReference>
<organism evidence="8 9">
    <name type="scientific">Acaulospora morrowiae</name>
    <dbReference type="NCBI Taxonomy" id="94023"/>
    <lineage>
        <taxon>Eukaryota</taxon>
        <taxon>Fungi</taxon>
        <taxon>Fungi incertae sedis</taxon>
        <taxon>Mucoromycota</taxon>
        <taxon>Glomeromycotina</taxon>
        <taxon>Glomeromycetes</taxon>
        <taxon>Diversisporales</taxon>
        <taxon>Acaulosporaceae</taxon>
        <taxon>Acaulospora</taxon>
    </lineage>
</organism>
<evidence type="ECO:0000256" key="6">
    <source>
        <dbReference type="SAM" id="Coils"/>
    </source>
</evidence>
<keyword evidence="6" id="KW-0175">Coiled coil</keyword>
<keyword evidence="3 7" id="KW-0812">Transmembrane</keyword>
<evidence type="ECO:0000256" key="3">
    <source>
        <dbReference type="ARBA" id="ARBA00022692"/>
    </source>
</evidence>
<evidence type="ECO:0000256" key="4">
    <source>
        <dbReference type="ARBA" id="ARBA00022989"/>
    </source>
</evidence>
<dbReference type="Proteomes" id="UP000789342">
    <property type="component" value="Unassembled WGS sequence"/>
</dbReference>
<name>A0A9N8WDP0_9GLOM</name>
<feature type="transmembrane region" description="Helical" evidence="7">
    <location>
        <begin position="250"/>
        <end position="269"/>
    </location>
</feature>
<evidence type="ECO:0000313" key="9">
    <source>
        <dbReference type="Proteomes" id="UP000789342"/>
    </source>
</evidence>
<dbReference type="AlphaFoldDB" id="A0A9N8WDP0"/>
<feature type="transmembrane region" description="Helical" evidence="7">
    <location>
        <begin position="442"/>
        <end position="462"/>
    </location>
</feature>
<feature type="coiled-coil region" evidence="6">
    <location>
        <begin position="518"/>
        <end position="557"/>
    </location>
</feature>